<reference evidence="1 2" key="1">
    <citation type="journal article" date="2023" name="Arcadia Sci">
        <title>De novo assembly of a long-read Amblyomma americanum tick genome.</title>
        <authorList>
            <person name="Chou S."/>
            <person name="Poskanzer K.E."/>
            <person name="Rollins M."/>
            <person name="Thuy-Boun P.S."/>
        </authorList>
    </citation>
    <scope>NUCLEOTIDE SEQUENCE [LARGE SCALE GENOMIC DNA]</scope>
    <source>
        <strain evidence="1">F_SG_1</strain>
        <tissue evidence="1">Salivary glands</tissue>
    </source>
</reference>
<organism evidence="1 2">
    <name type="scientific">Amblyomma americanum</name>
    <name type="common">Lone star tick</name>
    <dbReference type="NCBI Taxonomy" id="6943"/>
    <lineage>
        <taxon>Eukaryota</taxon>
        <taxon>Metazoa</taxon>
        <taxon>Ecdysozoa</taxon>
        <taxon>Arthropoda</taxon>
        <taxon>Chelicerata</taxon>
        <taxon>Arachnida</taxon>
        <taxon>Acari</taxon>
        <taxon>Parasitiformes</taxon>
        <taxon>Ixodida</taxon>
        <taxon>Ixodoidea</taxon>
        <taxon>Ixodidae</taxon>
        <taxon>Amblyomminae</taxon>
        <taxon>Amblyomma</taxon>
    </lineage>
</organism>
<gene>
    <name evidence="1" type="ORF">V5799_015107</name>
</gene>
<evidence type="ECO:0000313" key="1">
    <source>
        <dbReference type="EMBL" id="KAK8768428.1"/>
    </source>
</evidence>
<sequence length="160" mass="17912">MTPNPATQLDCVDAVEETPPVPRGCWGFATIMHTWLCLVQHLISSTRILVLIMLRWIHIHRTAQGAIQHPQGFWGILVHPRLRSRQPSVVVPDEEPLLSCSSGCSEQIKSTLTFMQKLKLIKVKDGRGSDIKNTATAQVHDSSWACLLCRVLHKPRTGMC</sequence>
<dbReference type="EMBL" id="JARKHS020023977">
    <property type="protein sequence ID" value="KAK8768428.1"/>
    <property type="molecule type" value="Genomic_DNA"/>
</dbReference>
<name>A0AAQ4E138_AMBAM</name>
<accession>A0AAQ4E138</accession>
<proteinExistence type="predicted"/>
<protein>
    <submittedName>
        <fullName evidence="1">Uncharacterized protein</fullName>
    </submittedName>
</protein>
<evidence type="ECO:0000313" key="2">
    <source>
        <dbReference type="Proteomes" id="UP001321473"/>
    </source>
</evidence>
<dbReference type="Proteomes" id="UP001321473">
    <property type="component" value="Unassembled WGS sequence"/>
</dbReference>
<keyword evidence="2" id="KW-1185">Reference proteome</keyword>
<dbReference type="AlphaFoldDB" id="A0AAQ4E138"/>
<comment type="caution">
    <text evidence="1">The sequence shown here is derived from an EMBL/GenBank/DDBJ whole genome shotgun (WGS) entry which is preliminary data.</text>
</comment>